<evidence type="ECO:0000256" key="4">
    <source>
        <dbReference type="SAM" id="SignalP"/>
    </source>
</evidence>
<dbReference type="PANTHER" id="PTHR30290">
    <property type="entry name" value="PERIPLASMIC BINDING COMPONENT OF ABC TRANSPORTER"/>
    <property type="match status" value="1"/>
</dbReference>
<dbReference type="GO" id="GO:1904680">
    <property type="term" value="F:peptide transmembrane transporter activity"/>
    <property type="evidence" value="ECO:0007669"/>
    <property type="project" value="TreeGrafter"/>
</dbReference>
<keyword evidence="3 4" id="KW-0732">Signal</keyword>
<dbReference type="Proteomes" id="UP000216361">
    <property type="component" value="Unassembled WGS sequence"/>
</dbReference>
<dbReference type="GO" id="GO:0042884">
    <property type="term" value="P:microcin transport"/>
    <property type="evidence" value="ECO:0007669"/>
    <property type="project" value="TreeGrafter"/>
</dbReference>
<proteinExistence type="inferred from homology"/>
<dbReference type="EMBL" id="NOXS01000034">
    <property type="protein sequence ID" value="OYQ17530.1"/>
    <property type="molecule type" value="Genomic_DNA"/>
</dbReference>
<dbReference type="OrthoDB" id="9803988at2"/>
<dbReference type="PIRSF" id="PIRSF002741">
    <property type="entry name" value="MppA"/>
    <property type="match status" value="1"/>
</dbReference>
<evidence type="ECO:0000256" key="3">
    <source>
        <dbReference type="ARBA" id="ARBA00022729"/>
    </source>
</evidence>
<evidence type="ECO:0000313" key="6">
    <source>
        <dbReference type="EMBL" id="OYQ17530.1"/>
    </source>
</evidence>
<name>A0A255XMN6_9PROT</name>
<dbReference type="SUPFAM" id="SSF53850">
    <property type="entry name" value="Periplasmic binding protein-like II"/>
    <property type="match status" value="1"/>
</dbReference>
<dbReference type="Pfam" id="PF00496">
    <property type="entry name" value="SBP_bac_5"/>
    <property type="match status" value="1"/>
</dbReference>
<comment type="subcellular location">
    <subcellularLocation>
        <location evidence="1">Periplasm</location>
    </subcellularLocation>
</comment>
<comment type="similarity">
    <text evidence="2">Belongs to the bacterial solute-binding protein 5 family.</text>
</comment>
<dbReference type="PROSITE" id="PS51257">
    <property type="entry name" value="PROKAR_LIPOPROTEIN"/>
    <property type="match status" value="1"/>
</dbReference>
<dbReference type="GO" id="GO:0015833">
    <property type="term" value="P:peptide transport"/>
    <property type="evidence" value="ECO:0007669"/>
    <property type="project" value="TreeGrafter"/>
</dbReference>
<dbReference type="Gene3D" id="3.10.105.10">
    <property type="entry name" value="Dipeptide-binding Protein, Domain 3"/>
    <property type="match status" value="1"/>
</dbReference>
<feature type="signal peptide" evidence="4">
    <location>
        <begin position="1"/>
        <end position="25"/>
    </location>
</feature>
<dbReference type="GO" id="GO:0030288">
    <property type="term" value="C:outer membrane-bounded periplasmic space"/>
    <property type="evidence" value="ECO:0007669"/>
    <property type="project" value="TreeGrafter"/>
</dbReference>
<dbReference type="InterPro" id="IPR039424">
    <property type="entry name" value="SBP_5"/>
</dbReference>
<evidence type="ECO:0000313" key="7">
    <source>
        <dbReference type="Proteomes" id="UP000216361"/>
    </source>
</evidence>
<evidence type="ECO:0000259" key="5">
    <source>
        <dbReference type="Pfam" id="PF00496"/>
    </source>
</evidence>
<comment type="caution">
    <text evidence="6">The sequence shown here is derived from an EMBL/GenBank/DDBJ whole genome shotgun (WGS) entry which is preliminary data.</text>
</comment>
<dbReference type="RefSeq" id="WP_094410187.1">
    <property type="nucleotide sequence ID" value="NZ_BMJZ01000005.1"/>
</dbReference>
<sequence length="607" mass="67955">MTRTTRAIALAASLCACLSAGLAAAEPVHGIALYGEPKYKPGFSHFDYVNPNAPKGGEVRQAVLGGFDSLNPFILKGNAAAGLALLFDTLTIASDDEPFTRYGLLAETMEIAADRASITFTLRADAKFHDGSPVTVQDVAFSYKMLKEKGSPHYRSYFGDVTAVETPDARTITFRFKDGTNRELPLIIGEFPVFSAGYYANRPFDQTSLDAPLGSGPYKVKAVDANRSITYQRDPNYWAKDLGPQKGHHNFDTLRYDYYRDDGVALEALMAGDLTLRQETSSSRWATAYDKPPVRQGLIQRTEIGDSSPRGMQGWVYNTRRPIFADRRVRAALAYAFDFEWTNKTLSDGKLIRTASYFDNSELRARGLPQGDELALLEPFRGKVPDEVFTQEYLPPQTDGSGNIRDNLRTALRMLREAGWTVKDNKLVNAEGKPLTFEILIDNQAFERTTLPFIKNLEQLGVTATLRLLDVAQYQKRIEAYDFDMMIGIFPQSISPGNEQRDFFGAHAADIPGGRNLAGIKDPAIDALIEQVIYAPSRAALVTRTRALDRLLRWGHYVIPQFHGRTTRYAHWDFYGRTGVETLQRESFDRWWWDAEKAAATQAKKGK</sequence>
<feature type="domain" description="Solute-binding protein family 5" evidence="5">
    <location>
        <begin position="103"/>
        <end position="496"/>
    </location>
</feature>
<gene>
    <name evidence="6" type="ORF">CHR90_16440</name>
</gene>
<reference evidence="6 7" key="1">
    <citation type="submission" date="2017-07" db="EMBL/GenBank/DDBJ databases">
        <title>Elstera cyanobacteriorum sp. nov., a novel bacterium isolated from cyanobacterial aggregates in a eutrophic lake.</title>
        <authorList>
            <person name="Cai H."/>
        </authorList>
    </citation>
    <scope>NUCLEOTIDE SEQUENCE [LARGE SCALE GENOMIC DNA]</scope>
    <source>
        <strain evidence="6 7">TH019</strain>
    </source>
</reference>
<evidence type="ECO:0000256" key="1">
    <source>
        <dbReference type="ARBA" id="ARBA00004418"/>
    </source>
</evidence>
<dbReference type="AlphaFoldDB" id="A0A255XMN6"/>
<dbReference type="CDD" id="cd08497">
    <property type="entry name" value="MbnE-like"/>
    <property type="match status" value="1"/>
</dbReference>
<dbReference type="PANTHER" id="PTHR30290:SF64">
    <property type="entry name" value="ABC TRANSPORTER PERIPLASMIC BINDING PROTEIN"/>
    <property type="match status" value="1"/>
</dbReference>
<dbReference type="Gene3D" id="3.40.190.10">
    <property type="entry name" value="Periplasmic binding protein-like II"/>
    <property type="match status" value="1"/>
</dbReference>
<dbReference type="GO" id="GO:0043190">
    <property type="term" value="C:ATP-binding cassette (ABC) transporter complex"/>
    <property type="evidence" value="ECO:0007669"/>
    <property type="project" value="InterPro"/>
</dbReference>
<protein>
    <recommendedName>
        <fullName evidence="5">Solute-binding protein family 5 domain-containing protein</fullName>
    </recommendedName>
</protein>
<feature type="chain" id="PRO_5013350214" description="Solute-binding protein family 5 domain-containing protein" evidence="4">
    <location>
        <begin position="26"/>
        <end position="607"/>
    </location>
</feature>
<accession>A0A255XMN6</accession>
<organism evidence="6 7">
    <name type="scientific">Elstera cyanobacteriorum</name>
    <dbReference type="NCBI Taxonomy" id="2022747"/>
    <lineage>
        <taxon>Bacteria</taxon>
        <taxon>Pseudomonadati</taxon>
        <taxon>Pseudomonadota</taxon>
        <taxon>Alphaproteobacteria</taxon>
        <taxon>Rhodospirillales</taxon>
        <taxon>Rhodospirillaceae</taxon>
        <taxon>Elstera</taxon>
    </lineage>
</organism>
<dbReference type="InterPro" id="IPR030678">
    <property type="entry name" value="Peptide/Ni-bd"/>
</dbReference>
<dbReference type="InterPro" id="IPR000914">
    <property type="entry name" value="SBP_5_dom"/>
</dbReference>
<evidence type="ECO:0000256" key="2">
    <source>
        <dbReference type="ARBA" id="ARBA00005695"/>
    </source>
</evidence>
<keyword evidence="7" id="KW-1185">Reference proteome</keyword>